<dbReference type="GO" id="GO:0060271">
    <property type="term" value="P:cilium assembly"/>
    <property type="evidence" value="ECO:0007669"/>
    <property type="project" value="TreeGrafter"/>
</dbReference>
<protein>
    <submittedName>
        <fullName evidence="3">Rhodanese-like domain-containing protein</fullName>
    </submittedName>
</protein>
<feature type="non-terminal residue" evidence="3">
    <location>
        <position position="341"/>
    </location>
</feature>
<evidence type="ECO:0000256" key="2">
    <source>
        <dbReference type="ARBA" id="ARBA00022490"/>
    </source>
</evidence>
<comment type="subcellular location">
    <subcellularLocation>
        <location evidence="1">Cytoplasm</location>
    </subcellularLocation>
</comment>
<name>A0A146K7W3_9EUKA</name>
<evidence type="ECO:0000256" key="1">
    <source>
        <dbReference type="ARBA" id="ARBA00004496"/>
    </source>
</evidence>
<dbReference type="InterPro" id="IPR036873">
    <property type="entry name" value="Rhodanese-like_dom_sf"/>
</dbReference>
<accession>A0A146K7W3</accession>
<feature type="non-terminal residue" evidence="3">
    <location>
        <position position="1"/>
    </location>
</feature>
<dbReference type="GO" id="GO:0005737">
    <property type="term" value="C:cytoplasm"/>
    <property type="evidence" value="ECO:0007669"/>
    <property type="project" value="UniProtKB-SubCell"/>
</dbReference>
<dbReference type="CDD" id="cd00158">
    <property type="entry name" value="RHOD"/>
    <property type="match status" value="1"/>
</dbReference>
<dbReference type="InterPro" id="IPR051889">
    <property type="entry name" value="CEP41"/>
</dbReference>
<proteinExistence type="predicted"/>
<evidence type="ECO:0000313" key="3">
    <source>
        <dbReference type="EMBL" id="JAP92942.1"/>
    </source>
</evidence>
<dbReference type="PANTHER" id="PTHR44390:SF1">
    <property type="entry name" value="CENTROSOMAL PROTEIN OF 41 KDA"/>
    <property type="match status" value="1"/>
</dbReference>
<reference evidence="3" key="1">
    <citation type="submission" date="2015-07" db="EMBL/GenBank/DDBJ databases">
        <title>Adaptation to a free-living lifestyle via gene acquisitions in the diplomonad Trepomonas sp. PC1.</title>
        <authorList>
            <person name="Xu F."/>
            <person name="Jerlstrom-Hultqvist J."/>
            <person name="Kolisko M."/>
            <person name="Simpson A.G.B."/>
            <person name="Roger A.J."/>
            <person name="Svard S.G."/>
            <person name="Andersson J.O."/>
        </authorList>
    </citation>
    <scope>NUCLEOTIDE SEQUENCE</scope>
    <source>
        <strain evidence="3">PC1</strain>
    </source>
</reference>
<sequence length="341" mass="38128">RPNVISAKQLMSQLPNDMIKKNPKFANVPSKINSGPTIDKLYAKTSQNAMNSYNSRNVTDGFKRIRLATLAKWVETAMIVLSEPNYIETGESIYDLAGIPVPYNVAESVTSTLSMAGTEATVCYEEPGVPPMFILGPDIADAEEIARVEQLNYQQVKNGQNADLLQKQQMTTQVIENKTINIQNAQKQKNSQFQLDAPTTTRQVEMLTTRDRHQKLVNRVHLKPDFQLEIFKGDVPGKKMLPVPTATKQFVVVDMRSDEQQFAQNHIWGSVHLPLALLHRAGARMPGPLHYFAKFEESIFVVVGLQGVELETALKHLVDYGIGPKNIVPLIQNLDEAVQTH</sequence>
<dbReference type="EMBL" id="GDID01003664">
    <property type="protein sequence ID" value="JAP92942.1"/>
    <property type="molecule type" value="Transcribed_RNA"/>
</dbReference>
<keyword evidence="2" id="KW-0963">Cytoplasm</keyword>
<dbReference type="AlphaFoldDB" id="A0A146K7W3"/>
<dbReference type="SUPFAM" id="SSF52821">
    <property type="entry name" value="Rhodanese/Cell cycle control phosphatase"/>
    <property type="match status" value="1"/>
</dbReference>
<organism evidence="3">
    <name type="scientific">Trepomonas sp. PC1</name>
    <dbReference type="NCBI Taxonomy" id="1076344"/>
    <lineage>
        <taxon>Eukaryota</taxon>
        <taxon>Metamonada</taxon>
        <taxon>Diplomonadida</taxon>
        <taxon>Hexamitidae</taxon>
        <taxon>Hexamitinae</taxon>
        <taxon>Trepomonas</taxon>
    </lineage>
</organism>
<gene>
    <name evidence="3" type="ORF">TPC1_14952</name>
</gene>
<dbReference type="PANTHER" id="PTHR44390">
    <property type="entry name" value="CENTROSOMAL PROTEIN OF 41 KDA"/>
    <property type="match status" value="1"/>
</dbReference>
<dbReference type="GO" id="GO:0036064">
    <property type="term" value="C:ciliary basal body"/>
    <property type="evidence" value="ECO:0007669"/>
    <property type="project" value="TreeGrafter"/>
</dbReference>